<dbReference type="Proteomes" id="UP001163336">
    <property type="component" value="Chromosome"/>
</dbReference>
<dbReference type="RefSeq" id="WP_281909132.1">
    <property type="nucleotide sequence ID" value="NZ_AP026966.1"/>
</dbReference>
<evidence type="ECO:0008006" key="5">
    <source>
        <dbReference type="Google" id="ProtNLM"/>
    </source>
</evidence>
<feature type="compositionally biased region" description="Low complexity" evidence="1">
    <location>
        <begin position="244"/>
        <end position="262"/>
    </location>
</feature>
<feature type="compositionally biased region" description="Pro residues" evidence="1">
    <location>
        <begin position="218"/>
        <end position="243"/>
    </location>
</feature>
<proteinExistence type="predicted"/>
<feature type="compositionally biased region" description="Low complexity" evidence="1">
    <location>
        <begin position="202"/>
        <end position="217"/>
    </location>
</feature>
<feature type="compositionally biased region" description="Basic and acidic residues" evidence="1">
    <location>
        <begin position="131"/>
        <end position="144"/>
    </location>
</feature>
<sequence length="268" mass="28038">MTKTAPKPRIAVVATAAAVLIAGAATWAVYNKSESTAPAARGADNHPTVAAGAKPPAKTLDKPLWRELSRSQRTALQPLQPEWDGMDGIRKRRWLELSARFASMSPDEQARVHERMRQWVRLTPAQRNLARENFSKTRKLDPGKKAATWESYKQLSEEEKRRLARSGGKPQGAPSLPHSPIIDTPTSCPPGATRRGTSCIMPAPSTPAASVPATAATSPPPAAAPSAAPAPTPAPAAPLPATPAAPTAPTAPSANNASNASNIGTASN</sequence>
<keyword evidence="2" id="KW-0732">Signal</keyword>
<feature type="chain" id="PRO_5046262405" description="DUF3106 domain-containing protein" evidence="2">
    <location>
        <begin position="25"/>
        <end position="268"/>
    </location>
</feature>
<protein>
    <recommendedName>
        <fullName evidence="5">DUF3106 domain-containing protein</fullName>
    </recommendedName>
</protein>
<organism evidence="3 4">
    <name type="scientific">Massilia varians</name>
    <dbReference type="NCBI Taxonomy" id="457921"/>
    <lineage>
        <taxon>Bacteria</taxon>
        <taxon>Pseudomonadati</taxon>
        <taxon>Pseudomonadota</taxon>
        <taxon>Betaproteobacteria</taxon>
        <taxon>Burkholderiales</taxon>
        <taxon>Oxalobacteraceae</taxon>
        <taxon>Telluria group</taxon>
        <taxon>Massilia</taxon>
    </lineage>
</organism>
<evidence type="ECO:0000256" key="2">
    <source>
        <dbReference type="SAM" id="SignalP"/>
    </source>
</evidence>
<keyword evidence="4" id="KW-1185">Reference proteome</keyword>
<reference evidence="3" key="1">
    <citation type="submission" date="2022-11" db="EMBL/GenBank/DDBJ databases">
        <title>Isolation and characterization of PLA-degrading bacterium Massilia sp. from Antarctic soil.</title>
        <authorList>
            <person name="Sato K."/>
            <person name="Gomez-Fuentes C."/>
            <person name="Ahmad S.A."/>
            <person name="Zulkharnain A."/>
        </authorList>
    </citation>
    <scope>NUCLEOTIDE SEQUENCE</scope>
    <source>
        <strain evidence="3">N-3</strain>
    </source>
</reference>
<dbReference type="Pfam" id="PF11304">
    <property type="entry name" value="DUF3106"/>
    <property type="match status" value="1"/>
</dbReference>
<dbReference type="InterPro" id="IPR021455">
    <property type="entry name" value="DUF3106"/>
</dbReference>
<accession>A0ABN6TD36</accession>
<evidence type="ECO:0000256" key="1">
    <source>
        <dbReference type="SAM" id="MobiDB-lite"/>
    </source>
</evidence>
<evidence type="ECO:0000313" key="3">
    <source>
        <dbReference type="EMBL" id="BDT60133.1"/>
    </source>
</evidence>
<dbReference type="EMBL" id="AP026966">
    <property type="protein sequence ID" value="BDT60133.1"/>
    <property type="molecule type" value="Genomic_DNA"/>
</dbReference>
<feature type="region of interest" description="Disordered" evidence="1">
    <location>
        <begin position="131"/>
        <end position="268"/>
    </location>
</feature>
<evidence type="ECO:0000313" key="4">
    <source>
        <dbReference type="Proteomes" id="UP001163336"/>
    </source>
</evidence>
<feature type="signal peptide" evidence="2">
    <location>
        <begin position="1"/>
        <end position="24"/>
    </location>
</feature>
<name>A0ABN6TD36_9BURK</name>
<feature type="region of interest" description="Disordered" evidence="1">
    <location>
        <begin position="37"/>
        <end position="58"/>
    </location>
</feature>
<gene>
    <name evidence="3" type="ORF">MasN3_36270</name>
</gene>